<evidence type="ECO:0000313" key="3">
    <source>
        <dbReference type="Proteomes" id="UP000243077"/>
    </source>
</evidence>
<dbReference type="Pfam" id="PF02325">
    <property type="entry name" value="CCB3_YggT"/>
    <property type="match status" value="1"/>
</dbReference>
<proteinExistence type="predicted"/>
<evidence type="ECO:0000313" key="2">
    <source>
        <dbReference type="EMBL" id="AVG23955.1"/>
    </source>
</evidence>
<evidence type="ECO:0000256" key="1">
    <source>
        <dbReference type="SAM" id="Phobius"/>
    </source>
</evidence>
<keyword evidence="3" id="KW-1185">Reference proteome</keyword>
<keyword evidence="1" id="KW-0472">Membrane</keyword>
<dbReference type="Proteomes" id="UP000243077">
    <property type="component" value="Chromosome"/>
</dbReference>
<dbReference type="InterPro" id="IPR003425">
    <property type="entry name" value="CCB3/YggT"/>
</dbReference>
<feature type="transmembrane region" description="Helical" evidence="1">
    <location>
        <begin position="75"/>
        <end position="94"/>
    </location>
</feature>
<dbReference type="GO" id="GO:0016020">
    <property type="term" value="C:membrane"/>
    <property type="evidence" value="ECO:0007669"/>
    <property type="project" value="InterPro"/>
</dbReference>
<name>A0A2L2BQK5_9MICO</name>
<gene>
    <name evidence="2" type="ORF">C3B54_11987</name>
</gene>
<protein>
    <submittedName>
        <fullName evidence="2">YggT-like protein</fullName>
    </submittedName>
</protein>
<keyword evidence="1" id="KW-0812">Transmembrane</keyword>
<feature type="transmembrane region" description="Helical" evidence="1">
    <location>
        <begin position="6"/>
        <end position="28"/>
    </location>
</feature>
<dbReference type="EMBL" id="CP026923">
    <property type="protein sequence ID" value="AVG23955.1"/>
    <property type="molecule type" value="Genomic_DNA"/>
</dbReference>
<keyword evidence="1" id="KW-1133">Transmembrane helix</keyword>
<dbReference type="AlphaFoldDB" id="A0A2L2BQK5"/>
<accession>A0A2L2BQK5</accession>
<organism evidence="2 3">
    <name type="scientific">Pontimonas salivibrio</name>
    <dbReference type="NCBI Taxonomy" id="1159327"/>
    <lineage>
        <taxon>Bacteria</taxon>
        <taxon>Bacillati</taxon>
        <taxon>Actinomycetota</taxon>
        <taxon>Actinomycetes</taxon>
        <taxon>Micrococcales</taxon>
        <taxon>Microbacteriaceae</taxon>
        <taxon>Pontimonas</taxon>
    </lineage>
</organism>
<reference evidence="2 3" key="1">
    <citation type="submission" date="2018-02" db="EMBL/GenBank/DDBJ databases">
        <title>Complete genome of the streamlined marine actinobacterium Pontimonas salivibrio CL-TW6 adapted to coastal planktonic lifestype.</title>
        <authorList>
            <person name="Cho B.C."/>
            <person name="Hardies S.C."/>
            <person name="Jang G.I."/>
            <person name="Hwang C.Y."/>
        </authorList>
    </citation>
    <scope>NUCLEOTIDE SEQUENCE [LARGE SCALE GENOMIC DNA]</scope>
    <source>
        <strain evidence="2 3">CL-TW6</strain>
    </source>
</reference>
<sequence length="95" mass="10806">MSAIAWLVYVALYLFFIAMWVRFIMDWVQVFSRSWRPRGPVLFLAEASYSLTDRPLRSVRKVIPPLRIGGAAIDLGWSLLMIGTLIAMSIVGGFR</sequence>
<dbReference type="KEGG" id="psai:C3B54_11987"/>